<dbReference type="InterPro" id="IPR009008">
    <property type="entry name" value="Val/Leu/Ile-tRNA-synth_edit"/>
</dbReference>
<comment type="subcellular location">
    <subcellularLocation>
        <location evidence="1">Cytoplasm</location>
    </subcellularLocation>
</comment>
<protein>
    <recommendedName>
        <fullName evidence="3">valine--tRNA ligase</fullName>
        <ecNumber evidence="3">6.1.1.9</ecNumber>
    </recommendedName>
    <alternativeName>
        <fullName evidence="10">Valyl-tRNA synthetase</fullName>
    </alternativeName>
</protein>
<dbReference type="PANTHER" id="PTHR11946:SF93">
    <property type="entry name" value="VALINE--TRNA LIGASE, CHLOROPLASTIC_MITOCHONDRIAL 2"/>
    <property type="match status" value="1"/>
</dbReference>
<dbReference type="NCBIfam" id="TIGR00422">
    <property type="entry name" value="valS"/>
    <property type="match status" value="1"/>
</dbReference>
<dbReference type="PANTHER" id="PTHR11946">
    <property type="entry name" value="VALYL-TRNA SYNTHETASES"/>
    <property type="match status" value="1"/>
</dbReference>
<accession>A0A3G5A5C0</accession>
<dbReference type="FunFam" id="3.40.50.620:FF:000032">
    <property type="entry name" value="Valine--tRNA ligase"/>
    <property type="match status" value="1"/>
</dbReference>
<dbReference type="InterPro" id="IPR001412">
    <property type="entry name" value="aa-tRNA-synth_I_CS"/>
</dbReference>
<evidence type="ECO:0000256" key="3">
    <source>
        <dbReference type="ARBA" id="ARBA00013169"/>
    </source>
</evidence>
<evidence type="ECO:0000256" key="2">
    <source>
        <dbReference type="ARBA" id="ARBA00011245"/>
    </source>
</evidence>
<gene>
    <name evidence="14" type="ORF">Harvfovirus4_53</name>
</gene>
<dbReference type="GO" id="GO:0002161">
    <property type="term" value="F:aminoacyl-tRNA deacylase activity"/>
    <property type="evidence" value="ECO:0007669"/>
    <property type="project" value="InterPro"/>
</dbReference>
<evidence type="ECO:0000256" key="11">
    <source>
        <dbReference type="ARBA" id="ARBA00047552"/>
    </source>
</evidence>
<dbReference type="InterPro" id="IPR002300">
    <property type="entry name" value="aa-tRNA-synth_Ia"/>
</dbReference>
<feature type="domain" description="Methionyl/Valyl/Leucyl/Isoleucyl-tRNA synthetase anticodon-binding" evidence="13">
    <location>
        <begin position="596"/>
        <end position="680"/>
    </location>
</feature>
<dbReference type="NCBIfam" id="NF004349">
    <property type="entry name" value="PRK05729.1"/>
    <property type="match status" value="1"/>
</dbReference>
<comment type="subunit">
    <text evidence="2">Monomer.</text>
</comment>
<evidence type="ECO:0000256" key="8">
    <source>
        <dbReference type="ARBA" id="ARBA00022917"/>
    </source>
</evidence>
<dbReference type="Gene3D" id="1.10.730.10">
    <property type="entry name" value="Isoleucyl-tRNA Synthetase, Domain 1"/>
    <property type="match status" value="1"/>
</dbReference>
<dbReference type="GO" id="GO:0005524">
    <property type="term" value="F:ATP binding"/>
    <property type="evidence" value="ECO:0007669"/>
    <property type="project" value="UniProtKB-KW"/>
</dbReference>
<keyword evidence="5 14" id="KW-0436">Ligase</keyword>
<dbReference type="InterPro" id="IPR013155">
    <property type="entry name" value="M/V/L/I-tRNA-synth_anticd-bd"/>
</dbReference>
<dbReference type="CDD" id="cd00817">
    <property type="entry name" value="ValRS_core"/>
    <property type="match status" value="1"/>
</dbReference>
<keyword evidence="4" id="KW-0963">Cytoplasm</keyword>
<name>A0A3G5A5C0_9VIRU</name>
<evidence type="ECO:0000259" key="12">
    <source>
        <dbReference type="Pfam" id="PF00133"/>
    </source>
</evidence>
<dbReference type="SUPFAM" id="SSF52374">
    <property type="entry name" value="Nucleotidylyl transferase"/>
    <property type="match status" value="1"/>
</dbReference>
<evidence type="ECO:0000259" key="13">
    <source>
        <dbReference type="Pfam" id="PF08264"/>
    </source>
</evidence>
<dbReference type="InterPro" id="IPR009080">
    <property type="entry name" value="tRNAsynth_Ia_anticodon-bd"/>
</dbReference>
<dbReference type="SUPFAM" id="SSF47323">
    <property type="entry name" value="Anticodon-binding domain of a subclass of class I aminoacyl-tRNA synthetases"/>
    <property type="match status" value="1"/>
</dbReference>
<evidence type="ECO:0000313" key="14">
    <source>
        <dbReference type="EMBL" id="AYV80689.1"/>
    </source>
</evidence>
<reference evidence="14" key="1">
    <citation type="submission" date="2018-10" db="EMBL/GenBank/DDBJ databases">
        <title>Hidden diversity of soil giant viruses.</title>
        <authorList>
            <person name="Schulz F."/>
            <person name="Alteio L."/>
            <person name="Goudeau D."/>
            <person name="Ryan E.M."/>
            <person name="Malmstrom R.R."/>
            <person name="Blanchard J."/>
            <person name="Woyke T."/>
        </authorList>
    </citation>
    <scope>NUCLEOTIDE SEQUENCE</scope>
    <source>
        <strain evidence="14">HAV1</strain>
    </source>
</reference>
<evidence type="ECO:0000256" key="9">
    <source>
        <dbReference type="ARBA" id="ARBA00023146"/>
    </source>
</evidence>
<comment type="catalytic activity">
    <reaction evidence="11">
        <text>tRNA(Val) + L-valine + ATP = L-valyl-tRNA(Val) + AMP + diphosphate</text>
        <dbReference type="Rhea" id="RHEA:10704"/>
        <dbReference type="Rhea" id="RHEA-COMP:9672"/>
        <dbReference type="Rhea" id="RHEA-COMP:9708"/>
        <dbReference type="ChEBI" id="CHEBI:30616"/>
        <dbReference type="ChEBI" id="CHEBI:33019"/>
        <dbReference type="ChEBI" id="CHEBI:57762"/>
        <dbReference type="ChEBI" id="CHEBI:78442"/>
        <dbReference type="ChEBI" id="CHEBI:78537"/>
        <dbReference type="ChEBI" id="CHEBI:456215"/>
        <dbReference type="EC" id="6.1.1.9"/>
    </reaction>
</comment>
<dbReference type="GO" id="GO:0004832">
    <property type="term" value="F:valine-tRNA ligase activity"/>
    <property type="evidence" value="ECO:0007669"/>
    <property type="project" value="UniProtKB-EC"/>
</dbReference>
<evidence type="ECO:0000256" key="4">
    <source>
        <dbReference type="ARBA" id="ARBA00022490"/>
    </source>
</evidence>
<keyword evidence="8" id="KW-0648">Protein biosynthesis</keyword>
<evidence type="ECO:0000256" key="6">
    <source>
        <dbReference type="ARBA" id="ARBA00022741"/>
    </source>
</evidence>
<dbReference type="CDD" id="cd07962">
    <property type="entry name" value="Anticodon_Ia_Val"/>
    <property type="match status" value="1"/>
</dbReference>
<dbReference type="PRINTS" id="PR00986">
    <property type="entry name" value="TRNASYNTHVAL"/>
</dbReference>
<dbReference type="SUPFAM" id="SSF50677">
    <property type="entry name" value="ValRS/IleRS/LeuRS editing domain"/>
    <property type="match status" value="1"/>
</dbReference>
<evidence type="ECO:0000256" key="7">
    <source>
        <dbReference type="ARBA" id="ARBA00022840"/>
    </source>
</evidence>
<dbReference type="PROSITE" id="PS00178">
    <property type="entry name" value="AA_TRNA_LIGASE_I"/>
    <property type="match status" value="1"/>
</dbReference>
<dbReference type="EMBL" id="MK072246">
    <property type="protein sequence ID" value="AYV80689.1"/>
    <property type="molecule type" value="Genomic_DNA"/>
</dbReference>
<dbReference type="InterPro" id="IPR014729">
    <property type="entry name" value="Rossmann-like_a/b/a_fold"/>
</dbReference>
<keyword evidence="6" id="KW-0547">Nucleotide-binding</keyword>
<evidence type="ECO:0000256" key="1">
    <source>
        <dbReference type="ARBA" id="ARBA00004496"/>
    </source>
</evidence>
<dbReference type="Pfam" id="PF00133">
    <property type="entry name" value="tRNA-synt_1"/>
    <property type="match status" value="1"/>
</dbReference>
<dbReference type="InterPro" id="IPR033705">
    <property type="entry name" value="Anticodon_Ia_Val"/>
</dbReference>
<dbReference type="EC" id="6.1.1.9" evidence="3"/>
<dbReference type="Pfam" id="PF08264">
    <property type="entry name" value="Anticodon_1"/>
    <property type="match status" value="1"/>
</dbReference>
<sequence length="693" mass="79773">MDKTYDFVAVEKEILKFWEANGYFNGRHTGGKKFSLVMPLPNVTGKLHIGHALNNTLQDILVRWKRMNGYETMWVPGTDHAGIATQQVVEKKLAKENKYRRSMSKKEFLDEIWKWTREYGGEIVSQLKNLGCSCNWERQRFTLDPEFCRLVRKIFVDMYGRGLIYRGKYITNWCERCQTVLADEEVVDESVLGEIFYIRYKMEVGEGDIVIATTRPEMLFANTAVGISSSDDTNLVGKRCIVPIVNRSVPIIWDKTISDTNATGKIPITPAHDKKHYLIATRHKLDIINILDKDNKLLKQWEKFGFSGKILSIRGAVVDALDKLGLLVKREKYICNTIACYRCNNPIEYSISDQFYVRTRPLTEPIKETTCGFYPAFQKSIFNNWVNNMNDWCISRQIVWGHEIPAWYCENVACQWINVSELDIKICENCGGSSLRKDTDVLDTWFSSWLWAFGVFDDNAALSKFFPLDVVITGSDILFFWIIKMMMAGMEFKGVMPFKDIFLHGIVRDKDGIKMAKTLGNVIDPADIIREFGTDALRFTLVFMGSATKDITLDPKSFKIGKALVTKLWNATRYILMKATQAKQGDTTESASIIMFSLEETKKKTEAYLNDYDFHQYAKTIYSFFFDEFCSIFLENTKKDTSSATFKVLSLTFLAIIKLFHPILPFVTEKIYQQLKKIGDLGYTFKDSIMVDC</sequence>
<dbReference type="InterPro" id="IPR002303">
    <property type="entry name" value="Valyl-tRNA_ligase"/>
</dbReference>
<evidence type="ECO:0000256" key="10">
    <source>
        <dbReference type="ARBA" id="ARBA00029936"/>
    </source>
</evidence>
<evidence type="ECO:0000256" key="5">
    <source>
        <dbReference type="ARBA" id="ARBA00022598"/>
    </source>
</evidence>
<keyword evidence="9" id="KW-0030">Aminoacyl-tRNA synthetase</keyword>
<dbReference type="Gene3D" id="3.40.50.620">
    <property type="entry name" value="HUPs"/>
    <property type="match status" value="2"/>
</dbReference>
<proteinExistence type="predicted"/>
<organism evidence="14">
    <name type="scientific">Harvfovirus sp</name>
    <dbReference type="NCBI Taxonomy" id="2487768"/>
    <lineage>
        <taxon>Viruses</taxon>
        <taxon>Varidnaviria</taxon>
        <taxon>Bamfordvirae</taxon>
        <taxon>Nucleocytoviricota</taxon>
        <taxon>Megaviricetes</taxon>
        <taxon>Imitervirales</taxon>
        <taxon>Mimiviridae</taxon>
        <taxon>Klosneuvirinae</taxon>
    </lineage>
</organism>
<feature type="domain" description="Aminoacyl-tRNA synthetase class Ia" evidence="12">
    <location>
        <begin position="14"/>
        <end position="553"/>
    </location>
</feature>
<keyword evidence="7" id="KW-0067">ATP-binding</keyword>